<dbReference type="AlphaFoldDB" id="A0ABD3MYH4"/>
<reference evidence="2 3" key="1">
    <citation type="submission" date="2024-10" db="EMBL/GenBank/DDBJ databases">
        <title>Updated reference genomes for cyclostephanoid diatoms.</title>
        <authorList>
            <person name="Roberts W.R."/>
            <person name="Alverson A.J."/>
        </authorList>
    </citation>
    <scope>NUCLEOTIDE SEQUENCE [LARGE SCALE GENOMIC DNA]</scope>
    <source>
        <strain evidence="2 3">AJA232-27</strain>
    </source>
</reference>
<comment type="caution">
    <text evidence="2">The sequence shown here is derived from an EMBL/GenBank/DDBJ whole genome shotgun (WGS) entry which is preliminary data.</text>
</comment>
<evidence type="ECO:0000256" key="1">
    <source>
        <dbReference type="ARBA" id="ARBA00038101"/>
    </source>
</evidence>
<proteinExistence type="inferred from homology"/>
<dbReference type="SMART" id="SM00671">
    <property type="entry name" value="SEL1"/>
    <property type="match status" value="3"/>
</dbReference>
<gene>
    <name evidence="2" type="ORF">ACHAWU_005496</name>
</gene>
<dbReference type="Pfam" id="PF08238">
    <property type="entry name" value="Sel1"/>
    <property type="match status" value="3"/>
</dbReference>
<dbReference type="InterPro" id="IPR011990">
    <property type="entry name" value="TPR-like_helical_dom_sf"/>
</dbReference>
<evidence type="ECO:0000313" key="3">
    <source>
        <dbReference type="Proteomes" id="UP001530293"/>
    </source>
</evidence>
<dbReference type="InterPro" id="IPR006597">
    <property type="entry name" value="Sel1-like"/>
</dbReference>
<dbReference type="PANTHER" id="PTHR11102:SF147">
    <property type="entry name" value="SEL1L ADAPTOR SUBUNIT OF ERAD E3 UBIQUITIN LIGASE"/>
    <property type="match status" value="1"/>
</dbReference>
<dbReference type="EMBL" id="JALLBG020000070">
    <property type="protein sequence ID" value="KAL3768038.1"/>
    <property type="molecule type" value="Genomic_DNA"/>
</dbReference>
<accession>A0ABD3MYH4</accession>
<dbReference type="SUPFAM" id="SSF81901">
    <property type="entry name" value="HCP-like"/>
    <property type="match status" value="1"/>
</dbReference>
<organism evidence="2 3">
    <name type="scientific">Discostella pseudostelligera</name>
    <dbReference type="NCBI Taxonomy" id="259834"/>
    <lineage>
        <taxon>Eukaryota</taxon>
        <taxon>Sar</taxon>
        <taxon>Stramenopiles</taxon>
        <taxon>Ochrophyta</taxon>
        <taxon>Bacillariophyta</taxon>
        <taxon>Coscinodiscophyceae</taxon>
        <taxon>Thalassiosirophycidae</taxon>
        <taxon>Stephanodiscales</taxon>
        <taxon>Stephanodiscaceae</taxon>
        <taxon>Discostella</taxon>
    </lineage>
</organism>
<dbReference type="Proteomes" id="UP001530293">
    <property type="component" value="Unassembled WGS sequence"/>
</dbReference>
<protein>
    <submittedName>
        <fullName evidence="2">Uncharacterized protein</fullName>
    </submittedName>
</protein>
<dbReference type="InterPro" id="IPR050767">
    <property type="entry name" value="Sel1_AlgK"/>
</dbReference>
<keyword evidence="3" id="KW-1185">Reference proteome</keyword>
<dbReference type="PANTHER" id="PTHR11102">
    <property type="entry name" value="SEL-1-LIKE PROTEIN"/>
    <property type="match status" value="1"/>
</dbReference>
<comment type="similarity">
    <text evidence="1">Belongs to the sel-1 family.</text>
</comment>
<dbReference type="Gene3D" id="1.25.40.10">
    <property type="entry name" value="Tetratricopeptide repeat domain"/>
    <property type="match status" value="1"/>
</dbReference>
<evidence type="ECO:0000313" key="2">
    <source>
        <dbReference type="EMBL" id="KAL3768038.1"/>
    </source>
</evidence>
<name>A0ABD3MYH4_9STRA</name>
<sequence length="363" mass="40493">MSNRKLAQALSAKAAPLMAAGVIFNAAHSTRASKEDSVQRWLDRDAGMILFYPQRSFGFGQLILPSSNSLCEGSKSESESQRFDRALAYHRSQISSYRRKWEYSANSSATTSTKTPSRSWPDNIPPDEDLNFLLEDVKYCNRGDKKFSFGNNYCDTLRFQVASALLMQYDDNSQKKGLEILKNLAEKGHSDAMTFYGMCLNDGRAGMEPDPKSAVSYFRRCSAIHGHPQSQYELGVAYYTGEGVAENEEEAVRLFKLAAESNHPVACYMLGDCLLDGIGVDVDRALALEWLVKAAEFGHRGARSRVMAVLEKKVGEDYGGFTDASRQTILSEPFLPYVNKGGDHRNPAELIRRQTIVSKSRKE</sequence>